<dbReference type="Proteomes" id="UP000008332">
    <property type="component" value="Plasmid unnamed1"/>
</dbReference>
<accession>Q21PZ5</accession>
<dbReference type="EMBL" id="CP000268">
    <property type="protein sequence ID" value="ABD72150.1"/>
    <property type="molecule type" value="Genomic_DNA"/>
</dbReference>
<evidence type="ECO:0000313" key="2">
    <source>
        <dbReference type="Proteomes" id="UP000008332"/>
    </source>
</evidence>
<organism evidence="1 2">
    <name type="scientific">Albidiferax ferrireducens (strain ATCC BAA-621 / DSM 15236 / T118)</name>
    <name type="common">Rhodoferax ferrireducens</name>
    <dbReference type="NCBI Taxonomy" id="338969"/>
    <lineage>
        <taxon>Bacteria</taxon>
        <taxon>Pseudomonadati</taxon>
        <taxon>Pseudomonadota</taxon>
        <taxon>Betaproteobacteria</taxon>
        <taxon>Burkholderiales</taxon>
        <taxon>Comamonadaceae</taxon>
        <taxon>Rhodoferax</taxon>
    </lineage>
</organism>
<dbReference type="HOGENOM" id="CLU_1863620_0_0_4"/>
<reference evidence="2" key="1">
    <citation type="submission" date="2006-02" db="EMBL/GenBank/DDBJ databases">
        <title>Complete sequence of plasmid 1 of Rhodoferax ferrireducens DSM 15236.</title>
        <authorList>
            <person name="Copeland A."/>
            <person name="Lucas S."/>
            <person name="Lapidus A."/>
            <person name="Barry K."/>
            <person name="Detter J.C."/>
            <person name="Glavina del Rio T."/>
            <person name="Hammon N."/>
            <person name="Israni S."/>
            <person name="Pitluck S."/>
            <person name="Brettin T."/>
            <person name="Bruce D."/>
            <person name="Han C."/>
            <person name="Tapia R."/>
            <person name="Gilna P."/>
            <person name="Kiss H."/>
            <person name="Schmutz J."/>
            <person name="Larimer F."/>
            <person name="Land M."/>
            <person name="Kyrpides N."/>
            <person name="Ivanova N."/>
            <person name="Richardson P."/>
        </authorList>
    </citation>
    <scope>NUCLEOTIDE SEQUENCE [LARGE SCALE GENOMIC DNA]</scope>
    <source>
        <strain evidence="2">ATCC BAA-621 / DSM 15236 / T118</strain>
        <plasmid evidence="2">Plasmid pDSM15236</plasmid>
    </source>
</reference>
<keyword evidence="2" id="KW-1185">Reference proteome</keyword>
<dbReference type="AlphaFoldDB" id="Q21PZ5"/>
<sequence length="137" mass="14716">MGHSMAQTQVRLGLALFESATGVCVGVELLDRGISFGLDQDSILNHVFQGDAMAQVLPLAQAKDLFLVSHPDRILSSKGRSIGNYQGRVIPAWIQLAGGQRYEFAGICGPTGRNCLHQVGQVVISPGMIYEAIEHTP</sequence>
<evidence type="ECO:0000313" key="1">
    <source>
        <dbReference type="EMBL" id="ABD72150.1"/>
    </source>
</evidence>
<name>Q21PZ5_ALBFT</name>
<geneLocation type="plasmid" evidence="2">
    <name>pDSM15236</name>
</geneLocation>
<gene>
    <name evidence="1" type="ordered locus">Rfer_4464</name>
</gene>
<proteinExistence type="predicted"/>
<keyword evidence="1" id="KW-0614">Plasmid</keyword>
<dbReference type="KEGG" id="rfr:Rfer_4464"/>
<protein>
    <submittedName>
        <fullName evidence="1">Uncharacterized protein</fullName>
    </submittedName>
</protein>